<dbReference type="EMBL" id="BK014958">
    <property type="protein sequence ID" value="DAD84336.1"/>
    <property type="molecule type" value="Genomic_DNA"/>
</dbReference>
<reference evidence="2" key="1">
    <citation type="journal article" date="2021" name="Proc. Natl. Acad. Sci. U.S.A.">
        <title>A Catalog of Tens of Thousands of Viruses from Human Metagenomes Reveals Hidden Associations with Chronic Diseases.</title>
        <authorList>
            <person name="Tisza M.J."/>
            <person name="Buck C.B."/>
        </authorList>
    </citation>
    <scope>NUCLEOTIDE SEQUENCE</scope>
    <source>
        <strain evidence="2">Ctjwa4</strain>
    </source>
</reference>
<accession>A0A8S5MQ94</accession>
<evidence type="ECO:0000256" key="1">
    <source>
        <dbReference type="SAM" id="MobiDB-lite"/>
    </source>
</evidence>
<feature type="compositionally biased region" description="Basic and acidic residues" evidence="1">
    <location>
        <begin position="19"/>
        <end position="37"/>
    </location>
</feature>
<organism evidence="2">
    <name type="scientific">Microviridae sp. ctjwa4</name>
    <dbReference type="NCBI Taxonomy" id="2826743"/>
    <lineage>
        <taxon>Viruses</taxon>
        <taxon>Monodnaviria</taxon>
        <taxon>Sangervirae</taxon>
        <taxon>Phixviricota</taxon>
        <taxon>Malgrandaviricetes</taxon>
        <taxon>Petitvirales</taxon>
        <taxon>Microviridae</taxon>
    </lineage>
</organism>
<proteinExistence type="predicted"/>
<feature type="region of interest" description="Disordered" evidence="1">
    <location>
        <begin position="19"/>
        <end position="45"/>
    </location>
</feature>
<sequence>MHKNLCATFCGKPVESVESVEKGIKGRPASETEESRHALRTAHRA</sequence>
<name>A0A8S5MQ94_9VIRU</name>
<protein>
    <submittedName>
        <fullName evidence="2">Uncharacterized protein</fullName>
    </submittedName>
</protein>
<evidence type="ECO:0000313" key="2">
    <source>
        <dbReference type="EMBL" id="DAD84336.1"/>
    </source>
</evidence>